<evidence type="ECO:0008006" key="4">
    <source>
        <dbReference type="Google" id="ProtNLM"/>
    </source>
</evidence>
<dbReference type="EMBL" id="PQWO01000034">
    <property type="protein sequence ID" value="PZD70531.1"/>
    <property type="molecule type" value="Genomic_DNA"/>
</dbReference>
<feature type="coiled-coil region" evidence="1">
    <location>
        <begin position="231"/>
        <end position="258"/>
    </location>
</feature>
<name>A0A2W1JMM9_9CYAN</name>
<accession>A0A2W1JMM9</accession>
<comment type="caution">
    <text evidence="2">The sequence shown here is derived from an EMBL/GenBank/DDBJ whole genome shotgun (WGS) entry which is preliminary data.</text>
</comment>
<organism evidence="2 3">
    <name type="scientific">Acaryochloris thomasi RCC1774</name>
    <dbReference type="NCBI Taxonomy" id="1764569"/>
    <lineage>
        <taxon>Bacteria</taxon>
        <taxon>Bacillati</taxon>
        <taxon>Cyanobacteriota</taxon>
        <taxon>Cyanophyceae</taxon>
        <taxon>Acaryochloridales</taxon>
        <taxon>Acaryochloridaceae</taxon>
        <taxon>Acaryochloris</taxon>
        <taxon>Acaryochloris thomasi</taxon>
    </lineage>
</organism>
<sequence>MSSSSCVAATLSPTERQELALQVLRKRELVTSIAKQHQVSRKFLYQQSNKANDALTEAYFKHDDNNDDVLFHLSVTKAWIFQLILALVMICHNSFRGVVELFRDLFDFHISVGTIHNRLETASESAAIINQSQDLSNVGVGLHDEIFHGSKPVLVGIDAVSTYCYLLEAADHRDADTWGYHLLNAAEQGLDPEYTIAGAGTGLQAGQKEAFGDKLCHGDVFHIQRQCHTLANSLTRKAMGAKTRRQELEAKMAEAKQQG</sequence>
<dbReference type="AlphaFoldDB" id="A0A2W1JMM9"/>
<evidence type="ECO:0000256" key="1">
    <source>
        <dbReference type="SAM" id="Coils"/>
    </source>
</evidence>
<evidence type="ECO:0000313" key="3">
    <source>
        <dbReference type="Proteomes" id="UP000248857"/>
    </source>
</evidence>
<protein>
    <recommendedName>
        <fullName evidence="4">Transposase</fullName>
    </recommendedName>
</protein>
<keyword evidence="1" id="KW-0175">Coiled coil</keyword>
<dbReference type="RefSeq" id="WP_233501892.1">
    <property type="nucleotide sequence ID" value="NZ_CAWNWM010000034.1"/>
</dbReference>
<keyword evidence="3" id="KW-1185">Reference proteome</keyword>
<evidence type="ECO:0000313" key="2">
    <source>
        <dbReference type="EMBL" id="PZD70531.1"/>
    </source>
</evidence>
<proteinExistence type="predicted"/>
<dbReference type="Proteomes" id="UP000248857">
    <property type="component" value="Unassembled WGS sequence"/>
</dbReference>
<reference evidence="2 3" key="1">
    <citation type="journal article" date="2018" name="Sci. Rep.">
        <title>A novel species of the marine cyanobacterium Acaryochloris with a unique pigment content and lifestyle.</title>
        <authorList>
            <person name="Partensky F."/>
            <person name="Six C."/>
            <person name="Ratin M."/>
            <person name="Garczarek L."/>
            <person name="Vaulot D."/>
            <person name="Probert I."/>
            <person name="Calteau A."/>
            <person name="Gourvil P."/>
            <person name="Marie D."/>
            <person name="Grebert T."/>
            <person name="Bouchier C."/>
            <person name="Le Panse S."/>
            <person name="Gachenot M."/>
            <person name="Rodriguez F."/>
            <person name="Garrido J.L."/>
        </authorList>
    </citation>
    <scope>NUCLEOTIDE SEQUENCE [LARGE SCALE GENOMIC DNA]</scope>
    <source>
        <strain evidence="2 3">RCC1774</strain>
    </source>
</reference>
<gene>
    <name evidence="2" type="ORF">C1752_10960</name>
</gene>